<keyword evidence="4 9" id="KW-0637">Prenyltransferase</keyword>
<evidence type="ECO:0000256" key="3">
    <source>
        <dbReference type="ARBA" id="ARBA00015798"/>
    </source>
</evidence>
<dbReference type="Pfam" id="PF00432">
    <property type="entry name" value="Prenyltrans"/>
    <property type="match status" value="1"/>
</dbReference>
<name>A0AAD9JQA0_9ANNE</name>
<keyword evidence="6 9" id="KW-0479">Metal-binding</keyword>
<dbReference type="GO" id="GO:0004660">
    <property type="term" value="F:protein farnesyltransferase activity"/>
    <property type="evidence" value="ECO:0007669"/>
    <property type="project" value="UniProtKB-UniRule"/>
</dbReference>
<comment type="similarity">
    <text evidence="1 9">Belongs to the protein prenyltransferase subunit beta family.</text>
</comment>
<feature type="domain" description="Prenyltransferase alpha-alpha toroid" evidence="10">
    <location>
        <begin position="50"/>
        <end position="323"/>
    </location>
</feature>
<dbReference type="InterPro" id="IPR001330">
    <property type="entry name" value="Prenyltrans"/>
</dbReference>
<dbReference type="InterPro" id="IPR008930">
    <property type="entry name" value="Terpenoid_cyclase/PrenylTrfase"/>
</dbReference>
<dbReference type="PANTHER" id="PTHR11774:SF6">
    <property type="entry name" value="PROTEIN FARNESYLTRANSFERASE SUBUNIT BETA"/>
    <property type="match status" value="1"/>
</dbReference>
<dbReference type="InterPro" id="IPR026872">
    <property type="entry name" value="FTB"/>
</dbReference>
<keyword evidence="5 9" id="KW-0808">Transferase</keyword>
<keyword evidence="8 9" id="KW-0862">Zinc</keyword>
<evidence type="ECO:0000256" key="4">
    <source>
        <dbReference type="ARBA" id="ARBA00022602"/>
    </source>
</evidence>
<evidence type="ECO:0000256" key="7">
    <source>
        <dbReference type="ARBA" id="ARBA00022737"/>
    </source>
</evidence>
<dbReference type="EMBL" id="JAODUP010000195">
    <property type="protein sequence ID" value="KAK2157229.1"/>
    <property type="molecule type" value="Genomic_DNA"/>
</dbReference>
<dbReference type="CDD" id="cd02893">
    <property type="entry name" value="FTase"/>
    <property type="match status" value="1"/>
</dbReference>
<evidence type="ECO:0000256" key="1">
    <source>
        <dbReference type="ARBA" id="ARBA00010497"/>
    </source>
</evidence>
<comment type="caution">
    <text evidence="11">The sequence shown here is derived from an EMBL/GenBank/DDBJ whole genome shotgun (WGS) entry which is preliminary data.</text>
</comment>
<dbReference type="Gene3D" id="1.50.10.20">
    <property type="match status" value="1"/>
</dbReference>
<evidence type="ECO:0000256" key="8">
    <source>
        <dbReference type="ARBA" id="ARBA00022833"/>
    </source>
</evidence>
<dbReference type="EC" id="2.5.1.58" evidence="2 9"/>
<comment type="catalytic activity">
    <reaction evidence="9">
        <text>L-cysteinyl-[protein] + (2E,6E)-farnesyl diphosphate = S-(2E,6E)-farnesyl-L-cysteinyl-[protein] + diphosphate</text>
        <dbReference type="Rhea" id="RHEA:13345"/>
        <dbReference type="Rhea" id="RHEA-COMP:10131"/>
        <dbReference type="Rhea" id="RHEA-COMP:11535"/>
        <dbReference type="ChEBI" id="CHEBI:29950"/>
        <dbReference type="ChEBI" id="CHEBI:33019"/>
        <dbReference type="ChEBI" id="CHEBI:86019"/>
        <dbReference type="ChEBI" id="CHEBI:175763"/>
    </reaction>
</comment>
<keyword evidence="12" id="KW-1185">Reference proteome</keyword>
<dbReference type="InterPro" id="IPR045089">
    <property type="entry name" value="PGGT1B-like"/>
</dbReference>
<evidence type="ECO:0000256" key="5">
    <source>
        <dbReference type="ARBA" id="ARBA00022679"/>
    </source>
</evidence>
<gene>
    <name evidence="11" type="ORF">LSH36_195g05038</name>
</gene>
<evidence type="ECO:0000313" key="12">
    <source>
        <dbReference type="Proteomes" id="UP001208570"/>
    </source>
</evidence>
<dbReference type="AlphaFoldDB" id="A0AAD9JQA0"/>
<accession>A0AAD9JQA0</accession>
<comment type="cofactor">
    <cofactor evidence="9">
        <name>Zn(2+)</name>
        <dbReference type="ChEBI" id="CHEBI:29105"/>
    </cofactor>
    <text evidence="9">Binds 1 zinc ion per subunit.</text>
</comment>
<reference evidence="11" key="1">
    <citation type="journal article" date="2023" name="Mol. Biol. Evol.">
        <title>Third-Generation Sequencing Reveals the Adaptive Role of the Epigenome in Three Deep-Sea Polychaetes.</title>
        <authorList>
            <person name="Perez M."/>
            <person name="Aroh O."/>
            <person name="Sun Y."/>
            <person name="Lan Y."/>
            <person name="Juniper S.K."/>
            <person name="Young C.R."/>
            <person name="Angers B."/>
            <person name="Qian P.Y."/>
        </authorList>
    </citation>
    <scope>NUCLEOTIDE SEQUENCE</scope>
    <source>
        <strain evidence="11">P08H-3</strain>
    </source>
</reference>
<evidence type="ECO:0000256" key="9">
    <source>
        <dbReference type="RuleBase" id="RU365056"/>
    </source>
</evidence>
<dbReference type="GO" id="GO:0008270">
    <property type="term" value="F:zinc ion binding"/>
    <property type="evidence" value="ECO:0007669"/>
    <property type="project" value="UniProtKB-UniRule"/>
</dbReference>
<sequence>MEDFRCTNSILSKSKTPTDGLISKTWIEQKNVEDSVEKCYSFFKNLLDIESDVAQFLSKCQDPDGGFSGGPGQKPHLAPTYAAVNALCILGTDEAFNVIDRASLQRFLLSMHQPDGSFTMHLGGEVDIRGTYCAASAARLTNITTKDMFDGTAEWIVRCQTYEGGFGGIPGMEAHGGYAFCALAALVLIDRVHLCDIKGLLMSYEGGFQGRTNKLVDGCYSFWQGGSFPLVHMILTKQGEDFVSAERWLFHQEALQEYIMICCQHPHGGLLDKPGKPRDFYHTCYCLSGLSVAQHFSEGRLSQEYILGSATNQLNMLHPVFNISIEAVQLAQNYFSRADVSSGETSCNGPKK</sequence>
<dbReference type="GO" id="GO:0097354">
    <property type="term" value="P:prenylation"/>
    <property type="evidence" value="ECO:0007669"/>
    <property type="project" value="UniProtKB-UniRule"/>
</dbReference>
<dbReference type="SUPFAM" id="SSF48239">
    <property type="entry name" value="Terpenoid cyclases/Protein prenyltransferases"/>
    <property type="match status" value="1"/>
</dbReference>
<dbReference type="PANTHER" id="PTHR11774">
    <property type="entry name" value="GERANYLGERANYL TRANSFERASE TYPE BETA SUBUNIT"/>
    <property type="match status" value="1"/>
</dbReference>
<protein>
    <recommendedName>
        <fullName evidence="3 9">Protein farnesyltransferase subunit beta</fullName>
        <shortName evidence="9">FTase-beta</shortName>
        <ecNumber evidence="2 9">2.5.1.58</ecNumber>
    </recommendedName>
</protein>
<evidence type="ECO:0000259" key="10">
    <source>
        <dbReference type="Pfam" id="PF00432"/>
    </source>
</evidence>
<keyword evidence="7" id="KW-0677">Repeat</keyword>
<evidence type="ECO:0000313" key="11">
    <source>
        <dbReference type="EMBL" id="KAK2157229.1"/>
    </source>
</evidence>
<comment type="function">
    <text evidence="9">Catalyzes the transfer of a farnesyl moiety from farnesyl diphosphate to a cysteine at the fourth position from the C-terminus of several proteins. The beta subunit is responsible for peptide-binding.</text>
</comment>
<comment type="subunit">
    <text evidence="9">Heterodimer of an alpha and a beta subunit.</text>
</comment>
<evidence type="ECO:0000256" key="2">
    <source>
        <dbReference type="ARBA" id="ARBA00012702"/>
    </source>
</evidence>
<organism evidence="11 12">
    <name type="scientific">Paralvinella palmiformis</name>
    <dbReference type="NCBI Taxonomy" id="53620"/>
    <lineage>
        <taxon>Eukaryota</taxon>
        <taxon>Metazoa</taxon>
        <taxon>Spiralia</taxon>
        <taxon>Lophotrochozoa</taxon>
        <taxon>Annelida</taxon>
        <taxon>Polychaeta</taxon>
        <taxon>Sedentaria</taxon>
        <taxon>Canalipalpata</taxon>
        <taxon>Terebellida</taxon>
        <taxon>Terebelliformia</taxon>
        <taxon>Alvinellidae</taxon>
        <taxon>Paralvinella</taxon>
    </lineage>
</organism>
<dbReference type="GO" id="GO:0005965">
    <property type="term" value="C:protein farnesyltransferase complex"/>
    <property type="evidence" value="ECO:0007669"/>
    <property type="project" value="UniProtKB-UniRule"/>
</dbReference>
<proteinExistence type="inferred from homology"/>
<evidence type="ECO:0000256" key="6">
    <source>
        <dbReference type="ARBA" id="ARBA00022723"/>
    </source>
</evidence>
<dbReference type="Proteomes" id="UP001208570">
    <property type="component" value="Unassembled WGS sequence"/>
</dbReference>